<dbReference type="EMBL" id="KN822613">
    <property type="protein sequence ID" value="KIM50199.1"/>
    <property type="molecule type" value="Genomic_DNA"/>
</dbReference>
<evidence type="ECO:0000313" key="3">
    <source>
        <dbReference type="Proteomes" id="UP000053989"/>
    </source>
</evidence>
<dbReference type="AlphaFoldDB" id="A0A0C3D1B7"/>
<feature type="compositionally biased region" description="Low complexity" evidence="1">
    <location>
        <begin position="1"/>
        <end position="26"/>
    </location>
</feature>
<gene>
    <name evidence="2" type="ORF">SCLCIDRAFT_34547</name>
</gene>
<reference evidence="2 3" key="1">
    <citation type="submission" date="2014-04" db="EMBL/GenBank/DDBJ databases">
        <authorList>
            <consortium name="DOE Joint Genome Institute"/>
            <person name="Kuo A."/>
            <person name="Kohler A."/>
            <person name="Nagy L.G."/>
            <person name="Floudas D."/>
            <person name="Copeland A."/>
            <person name="Barry K.W."/>
            <person name="Cichocki N."/>
            <person name="Veneault-Fourrey C."/>
            <person name="LaButti K."/>
            <person name="Lindquist E.A."/>
            <person name="Lipzen A."/>
            <person name="Lundell T."/>
            <person name="Morin E."/>
            <person name="Murat C."/>
            <person name="Sun H."/>
            <person name="Tunlid A."/>
            <person name="Henrissat B."/>
            <person name="Grigoriev I.V."/>
            <person name="Hibbett D.S."/>
            <person name="Martin F."/>
            <person name="Nordberg H.P."/>
            <person name="Cantor M.N."/>
            <person name="Hua S.X."/>
        </authorList>
    </citation>
    <scope>NUCLEOTIDE SEQUENCE [LARGE SCALE GENOMIC DNA]</scope>
    <source>
        <strain evidence="2 3">Foug A</strain>
    </source>
</reference>
<feature type="region of interest" description="Disordered" evidence="1">
    <location>
        <begin position="1"/>
        <end position="30"/>
    </location>
</feature>
<sequence length="302" mass="33279">MSDSLASLPQLSQSLSSSESTPSSSPKEGILDMEAGTLNVEFPSDDGFKKQQGKHPLVRTLNLDDTPFQIQLLMARIMQATVDANTFRSPKAPSVSVKDRTIDAHKHMYARYHPYTPRNRVTLLELRFAARSLGSSSHTGMTMEDVIQGQEYFSMALSAMPNRVLLKAYQAKQANRNCIAHRVALALAEIKSAKRHKDYLTTVHGQHEGALAVTSAQLQLLVELLDDRGLSDVEDDGGFHRAVYADELVALTIAEGQTDQVKEVVDSRAHPIWPDPDNESSGEDKDNDIPFMGLLSSDDSVF</sequence>
<proteinExistence type="predicted"/>
<reference evidence="3" key="2">
    <citation type="submission" date="2015-01" db="EMBL/GenBank/DDBJ databases">
        <title>Evolutionary Origins and Diversification of the Mycorrhizal Mutualists.</title>
        <authorList>
            <consortium name="DOE Joint Genome Institute"/>
            <consortium name="Mycorrhizal Genomics Consortium"/>
            <person name="Kohler A."/>
            <person name="Kuo A."/>
            <person name="Nagy L.G."/>
            <person name="Floudas D."/>
            <person name="Copeland A."/>
            <person name="Barry K.W."/>
            <person name="Cichocki N."/>
            <person name="Veneault-Fourrey C."/>
            <person name="LaButti K."/>
            <person name="Lindquist E.A."/>
            <person name="Lipzen A."/>
            <person name="Lundell T."/>
            <person name="Morin E."/>
            <person name="Murat C."/>
            <person name="Riley R."/>
            <person name="Ohm R."/>
            <person name="Sun H."/>
            <person name="Tunlid A."/>
            <person name="Henrissat B."/>
            <person name="Grigoriev I.V."/>
            <person name="Hibbett D.S."/>
            <person name="Martin F."/>
        </authorList>
    </citation>
    <scope>NUCLEOTIDE SEQUENCE [LARGE SCALE GENOMIC DNA]</scope>
    <source>
        <strain evidence="3">Foug A</strain>
    </source>
</reference>
<dbReference type="Proteomes" id="UP000053989">
    <property type="component" value="Unassembled WGS sequence"/>
</dbReference>
<keyword evidence="3" id="KW-1185">Reference proteome</keyword>
<feature type="region of interest" description="Disordered" evidence="1">
    <location>
        <begin position="267"/>
        <end position="290"/>
    </location>
</feature>
<protein>
    <submittedName>
        <fullName evidence="2">Uncharacterized protein</fullName>
    </submittedName>
</protein>
<dbReference type="InParanoid" id="A0A0C3D1B7"/>
<evidence type="ECO:0000256" key="1">
    <source>
        <dbReference type="SAM" id="MobiDB-lite"/>
    </source>
</evidence>
<organism evidence="2 3">
    <name type="scientific">Scleroderma citrinum Foug A</name>
    <dbReference type="NCBI Taxonomy" id="1036808"/>
    <lineage>
        <taxon>Eukaryota</taxon>
        <taxon>Fungi</taxon>
        <taxon>Dikarya</taxon>
        <taxon>Basidiomycota</taxon>
        <taxon>Agaricomycotina</taxon>
        <taxon>Agaricomycetes</taxon>
        <taxon>Agaricomycetidae</taxon>
        <taxon>Boletales</taxon>
        <taxon>Sclerodermatineae</taxon>
        <taxon>Sclerodermataceae</taxon>
        <taxon>Scleroderma</taxon>
    </lineage>
</organism>
<name>A0A0C3D1B7_9AGAM</name>
<accession>A0A0C3D1B7</accession>
<dbReference type="OrthoDB" id="2690645at2759"/>
<evidence type="ECO:0000313" key="2">
    <source>
        <dbReference type="EMBL" id="KIM50199.1"/>
    </source>
</evidence>
<dbReference type="HOGENOM" id="CLU_921847_0_0_1"/>